<dbReference type="Proteomes" id="UP001152523">
    <property type="component" value="Unassembled WGS sequence"/>
</dbReference>
<protein>
    <recommendedName>
        <fullName evidence="4">DNA-directed RNA polymerase</fullName>
    </recommendedName>
</protein>
<evidence type="ECO:0000313" key="3">
    <source>
        <dbReference type="Proteomes" id="UP001152523"/>
    </source>
</evidence>
<evidence type="ECO:0000313" key="1">
    <source>
        <dbReference type="EMBL" id="CAH9117508.1"/>
    </source>
</evidence>
<organism evidence="2 3">
    <name type="scientific">Cuscuta epithymum</name>
    <dbReference type="NCBI Taxonomy" id="186058"/>
    <lineage>
        <taxon>Eukaryota</taxon>
        <taxon>Viridiplantae</taxon>
        <taxon>Streptophyta</taxon>
        <taxon>Embryophyta</taxon>
        <taxon>Tracheophyta</taxon>
        <taxon>Spermatophyta</taxon>
        <taxon>Magnoliopsida</taxon>
        <taxon>eudicotyledons</taxon>
        <taxon>Gunneridae</taxon>
        <taxon>Pentapetalae</taxon>
        <taxon>asterids</taxon>
        <taxon>lamiids</taxon>
        <taxon>Solanales</taxon>
        <taxon>Convolvulaceae</taxon>
        <taxon>Cuscuteae</taxon>
        <taxon>Cuscuta</taxon>
        <taxon>Cuscuta subgen. Cuscuta</taxon>
    </lineage>
</organism>
<proteinExistence type="predicted"/>
<dbReference type="AlphaFoldDB" id="A0AAV0GM97"/>
<keyword evidence="3" id="KW-1185">Reference proteome</keyword>
<gene>
    <name evidence="1" type="ORF">CEPIT_LOCUS21911</name>
    <name evidence="2" type="ORF">CEPIT_LOCUS44810</name>
</gene>
<dbReference type="EMBL" id="CAMAPF010001264">
    <property type="protein sequence ID" value="CAH9148830.1"/>
    <property type="molecule type" value="Genomic_DNA"/>
</dbReference>
<evidence type="ECO:0000313" key="2">
    <source>
        <dbReference type="EMBL" id="CAH9148830.1"/>
    </source>
</evidence>
<dbReference type="EMBL" id="CAMAPF010000429">
    <property type="protein sequence ID" value="CAH9117508.1"/>
    <property type="molecule type" value="Genomic_DNA"/>
</dbReference>
<reference evidence="2" key="1">
    <citation type="submission" date="2022-07" db="EMBL/GenBank/DDBJ databases">
        <authorList>
            <person name="Macas J."/>
            <person name="Novak P."/>
            <person name="Neumann P."/>
        </authorList>
    </citation>
    <scope>NUCLEOTIDE SEQUENCE</scope>
</reference>
<accession>A0AAV0GM97</accession>
<name>A0AAV0GM97_9ASTE</name>
<sequence>MYRDLVPHLLYNITNSGLFALLRNETRLSTGWMTGTQNTRFTCHFDYRLHIYGFADSFDIKRRMFFSKTAMLIHQIQACKLETDAIMSVNVNYGGKEVISN</sequence>
<evidence type="ECO:0008006" key="4">
    <source>
        <dbReference type="Google" id="ProtNLM"/>
    </source>
</evidence>
<comment type="caution">
    <text evidence="2">The sequence shown here is derived from an EMBL/GenBank/DDBJ whole genome shotgun (WGS) entry which is preliminary data.</text>
</comment>